<accession>K1XHI7</accession>
<comment type="similarity">
    <text evidence="2">Belongs to the GSP F family.</text>
</comment>
<proteinExistence type="inferred from homology"/>
<dbReference type="GO" id="GO:0005886">
    <property type="term" value="C:plasma membrane"/>
    <property type="evidence" value="ECO:0007669"/>
    <property type="project" value="UniProtKB-SubCell"/>
</dbReference>
<dbReference type="PANTHER" id="PTHR30012:SF0">
    <property type="entry name" value="TYPE II SECRETION SYSTEM PROTEIN F-RELATED"/>
    <property type="match status" value="1"/>
</dbReference>
<evidence type="ECO:0000256" key="7">
    <source>
        <dbReference type="SAM" id="Phobius"/>
    </source>
</evidence>
<evidence type="ECO:0000256" key="6">
    <source>
        <dbReference type="ARBA" id="ARBA00023136"/>
    </source>
</evidence>
<comment type="caution">
    <text evidence="9">The sequence shown here is derived from an EMBL/GenBank/DDBJ whole genome shotgun (WGS) entry which is preliminary data.</text>
</comment>
<feature type="transmembrane region" description="Helical" evidence="7">
    <location>
        <begin position="238"/>
        <end position="255"/>
    </location>
</feature>
<evidence type="ECO:0000256" key="5">
    <source>
        <dbReference type="ARBA" id="ARBA00022989"/>
    </source>
</evidence>
<feature type="domain" description="Type II secretion system protein GspF" evidence="8">
    <location>
        <begin position="53"/>
        <end position="176"/>
    </location>
</feature>
<feature type="domain" description="Type II secretion system protein GspF" evidence="8">
    <location>
        <begin position="257"/>
        <end position="378"/>
    </location>
</feature>
<dbReference type="Gene3D" id="1.20.81.30">
    <property type="entry name" value="Type II secretion system (T2SS), domain F"/>
    <property type="match status" value="2"/>
</dbReference>
<dbReference type="InterPro" id="IPR018076">
    <property type="entry name" value="T2SS_GspF_dom"/>
</dbReference>
<keyword evidence="4 7" id="KW-0812">Transmembrane</keyword>
<dbReference type="InterPro" id="IPR003004">
    <property type="entry name" value="GspF/PilC"/>
</dbReference>
<reference evidence="9" key="1">
    <citation type="journal article" date="2012" name="Science">
        <title>Fermentation, hydrogen, and sulfur metabolism in multiple uncultivated bacterial phyla.</title>
        <authorList>
            <person name="Wrighton K.C."/>
            <person name="Thomas B.C."/>
            <person name="Sharon I."/>
            <person name="Miller C.S."/>
            <person name="Castelle C.J."/>
            <person name="VerBerkmoes N.C."/>
            <person name="Wilkins M.J."/>
            <person name="Hettich R.L."/>
            <person name="Lipton M.S."/>
            <person name="Williams K.H."/>
            <person name="Long P.E."/>
            <person name="Banfield J.F."/>
        </authorList>
    </citation>
    <scope>NUCLEOTIDE SEQUENCE [LARGE SCALE GENOMIC DNA]</scope>
</reference>
<dbReference type="Pfam" id="PF00482">
    <property type="entry name" value="T2SSF"/>
    <property type="match status" value="2"/>
</dbReference>
<name>K1XHI7_9BACT</name>
<feature type="transmembrane region" description="Helical" evidence="7">
    <location>
        <begin position="153"/>
        <end position="175"/>
    </location>
</feature>
<dbReference type="InterPro" id="IPR042094">
    <property type="entry name" value="T2SS_GspF_sf"/>
</dbReference>
<evidence type="ECO:0000256" key="1">
    <source>
        <dbReference type="ARBA" id="ARBA00004651"/>
    </source>
</evidence>
<protein>
    <recommendedName>
        <fullName evidence="8">Type II secretion system protein GspF domain-containing protein</fullName>
    </recommendedName>
</protein>
<feature type="transmembrane region" description="Helical" evidence="7">
    <location>
        <begin position="208"/>
        <end position="226"/>
    </location>
</feature>
<dbReference type="EMBL" id="AMFJ01036215">
    <property type="protein sequence ID" value="EKD24557.1"/>
    <property type="molecule type" value="Genomic_DNA"/>
</dbReference>
<dbReference type="AlphaFoldDB" id="K1XHI7"/>
<feature type="transmembrane region" description="Helical" evidence="7">
    <location>
        <begin position="361"/>
        <end position="385"/>
    </location>
</feature>
<dbReference type="PRINTS" id="PR00812">
    <property type="entry name" value="BCTERIALGSPF"/>
</dbReference>
<evidence type="ECO:0000256" key="3">
    <source>
        <dbReference type="ARBA" id="ARBA00022475"/>
    </source>
</evidence>
<dbReference type="PANTHER" id="PTHR30012">
    <property type="entry name" value="GENERAL SECRETION PATHWAY PROTEIN"/>
    <property type="match status" value="1"/>
</dbReference>
<keyword evidence="3" id="KW-1003">Cell membrane</keyword>
<gene>
    <name evidence="9" type="ORF">ACD_80C00208G0002</name>
</gene>
<keyword evidence="6 7" id="KW-0472">Membrane</keyword>
<comment type="subcellular location">
    <subcellularLocation>
        <location evidence="1">Cell membrane</location>
        <topology evidence="1">Multi-pass membrane protein</topology>
    </subcellularLocation>
</comment>
<keyword evidence="5 7" id="KW-1133">Transmembrane helix</keyword>
<organism evidence="9">
    <name type="scientific">uncultured bacterium</name>
    <name type="common">gcode 4</name>
    <dbReference type="NCBI Taxonomy" id="1234023"/>
    <lineage>
        <taxon>Bacteria</taxon>
        <taxon>environmental samples</taxon>
    </lineage>
</organism>
<evidence type="ECO:0000256" key="2">
    <source>
        <dbReference type="ARBA" id="ARBA00005745"/>
    </source>
</evidence>
<evidence type="ECO:0000259" key="8">
    <source>
        <dbReference type="Pfam" id="PF00482"/>
    </source>
</evidence>
<evidence type="ECO:0000313" key="9">
    <source>
        <dbReference type="EMBL" id="EKD24557.1"/>
    </source>
</evidence>
<evidence type="ECO:0000256" key="4">
    <source>
        <dbReference type="ARBA" id="ARBA00022692"/>
    </source>
</evidence>
<sequence>MNESINLILKKLMAEKEIKNTDWYEAGPIDGMIVSTLQSMDKGSFGTKDKILFFRELSFLLKWGISLFIAIKLIWDSSENYALKEIAKSVAEFLHRGKSLSYALNRLPDYFDAGDYSLVKIWETSWELPLVLQSLATEYVYIRDMKNKYIGALIYPAILIVVAIVAVFALFLLVLPNIFSIAESFQNLELPLVTRVLRNISLFFQHQWLTLLWVTAALGLIGWVYFSTDSGKKNRYRLILSIPMIGTMTKYFYIVKFCRYMKLMMNAGMSYVQTFQLLRDILHIPAYHDMIERVLVGLNKWKNIYAVLQYETALIPSEVSIMIKVGEESANLSSSLDNVLEMYQEDLNNIILRSSKIIEPVMLIFVGWIVVVIALGIFGLILQIMEGSGM</sequence>